<keyword evidence="3" id="KW-0812">Transmembrane</keyword>
<dbReference type="OMA" id="GMVERQC"/>
<dbReference type="GeneID" id="19466744"/>
<evidence type="ECO:0008006" key="6">
    <source>
        <dbReference type="Google" id="ProtNLM"/>
    </source>
</evidence>
<dbReference type="GO" id="GO:0043386">
    <property type="term" value="P:mycotoxin biosynthetic process"/>
    <property type="evidence" value="ECO:0007669"/>
    <property type="project" value="InterPro"/>
</dbReference>
<name>S3E259_GLAL2</name>
<reference evidence="4 5" key="1">
    <citation type="journal article" date="2013" name="BMC Genomics">
        <title>Genomics-driven discovery of the pneumocandin biosynthetic gene cluster in the fungus Glarea lozoyensis.</title>
        <authorList>
            <person name="Chen L."/>
            <person name="Yue Q."/>
            <person name="Zhang X."/>
            <person name="Xiang M."/>
            <person name="Wang C."/>
            <person name="Li S."/>
            <person name="Che Y."/>
            <person name="Ortiz-Lopez F.J."/>
            <person name="Bills G.F."/>
            <person name="Liu X."/>
            <person name="An Z."/>
        </authorList>
    </citation>
    <scope>NUCLEOTIDE SEQUENCE [LARGE SCALE GENOMIC DNA]</scope>
    <source>
        <strain evidence="5">ATCC 20868 / MF5171</strain>
    </source>
</reference>
<feature type="transmembrane region" description="Helical" evidence="3">
    <location>
        <begin position="20"/>
        <end position="38"/>
    </location>
</feature>
<accession>S3E259</accession>
<dbReference type="AlphaFoldDB" id="S3E259"/>
<organism evidence="4 5">
    <name type="scientific">Glarea lozoyensis (strain ATCC 20868 / MF5171)</name>
    <dbReference type="NCBI Taxonomy" id="1116229"/>
    <lineage>
        <taxon>Eukaryota</taxon>
        <taxon>Fungi</taxon>
        <taxon>Dikarya</taxon>
        <taxon>Ascomycota</taxon>
        <taxon>Pezizomycotina</taxon>
        <taxon>Leotiomycetes</taxon>
        <taxon>Helotiales</taxon>
        <taxon>Helotiaceae</taxon>
        <taxon>Glarea</taxon>
    </lineage>
</organism>
<dbReference type="HOGENOM" id="CLU_1138081_0_0_1"/>
<dbReference type="KEGG" id="glz:GLAREA_07692"/>
<keyword evidence="5" id="KW-1185">Reference proteome</keyword>
<dbReference type="Proteomes" id="UP000016922">
    <property type="component" value="Unassembled WGS sequence"/>
</dbReference>
<evidence type="ECO:0000256" key="3">
    <source>
        <dbReference type="SAM" id="Phobius"/>
    </source>
</evidence>
<evidence type="ECO:0000256" key="1">
    <source>
        <dbReference type="ARBA" id="ARBA00004685"/>
    </source>
</evidence>
<dbReference type="EMBL" id="KE145359">
    <property type="protein sequence ID" value="EPE32558.1"/>
    <property type="molecule type" value="Genomic_DNA"/>
</dbReference>
<keyword evidence="3" id="KW-0472">Membrane</keyword>
<dbReference type="InterPro" id="IPR021765">
    <property type="entry name" value="UstYa-like"/>
</dbReference>
<dbReference type="PANTHER" id="PTHR33365:SF4">
    <property type="entry name" value="CYCLOCHLOROTINE BIOSYNTHESIS PROTEIN O"/>
    <property type="match status" value="1"/>
</dbReference>
<keyword evidence="3" id="KW-1133">Transmembrane helix</keyword>
<comment type="similarity">
    <text evidence="2">Belongs to the ustYa family.</text>
</comment>
<comment type="pathway">
    <text evidence="1">Mycotoxin biosynthesis.</text>
</comment>
<dbReference type="RefSeq" id="XP_008080570.1">
    <property type="nucleotide sequence ID" value="XM_008082379.1"/>
</dbReference>
<proteinExistence type="inferred from homology"/>
<protein>
    <recommendedName>
        <fullName evidence="6">Oxidase ustYa</fullName>
    </recommendedName>
</protein>
<evidence type="ECO:0000256" key="2">
    <source>
        <dbReference type="ARBA" id="ARBA00035112"/>
    </source>
</evidence>
<gene>
    <name evidence="4" type="ORF">GLAREA_07692</name>
</gene>
<evidence type="ECO:0000313" key="5">
    <source>
        <dbReference type="Proteomes" id="UP000016922"/>
    </source>
</evidence>
<dbReference type="PANTHER" id="PTHR33365">
    <property type="entry name" value="YALI0B05434P"/>
    <property type="match status" value="1"/>
</dbReference>
<dbReference type="Pfam" id="PF11807">
    <property type="entry name" value="UstYa"/>
    <property type="match status" value="1"/>
</dbReference>
<dbReference type="OrthoDB" id="3687641at2759"/>
<evidence type="ECO:0000313" key="4">
    <source>
        <dbReference type="EMBL" id="EPE32558.1"/>
    </source>
</evidence>
<dbReference type="eggNOG" id="ENOG502RCP2">
    <property type="taxonomic scope" value="Eukaryota"/>
</dbReference>
<sequence length="244" mass="27660">MEPRVEKTNGYHPRNKTHLFLRGFFIFGFIFTIIILISNQPLRSEVKSLRTSLSLCPAVDTVTTDFQEDKRFQTFNSTADKLWQDTVTPNGGFVIDESRTGSQVNGIAMFHQLHCLAMVRSGFQALFARNERRSNGHTHMPHDFDEAHILHCLDYFRQVGFLSRVYQSQNANVAQSFLCYADGAIEPTKPSIDGGCPTTNGMVPHVCKDPLVLYQKSLASHWSEEHLKAAKLQSRASRKNVKKD</sequence>